<reference evidence="1" key="1">
    <citation type="submission" date="2019-07" db="EMBL/GenBank/DDBJ databases">
        <authorList>
            <person name="De-Chao Zhang Q."/>
        </authorList>
    </citation>
    <scope>NUCLEOTIDE SEQUENCE</scope>
    <source>
        <strain evidence="1">TP-CH-4</strain>
    </source>
</reference>
<dbReference type="AlphaFoldDB" id="A0A967EBP0"/>
<sequence>MAKSLLFIPDISGFTKFVQTTEVAHSQHVIAELLEVLIDANTEELKLAEIEGDALFFYKEGEVLSQERLLAQIETMFIAFYSHLKLLEKNRICPCNACASAPNLQLKLVAHCGELQYLEVQGNRKPFGQEVIEAHRLLKNSIDSENYALVSRELASAIELPIYYYSRVFRFKEGQDTYDGKEVAYIYSLIDQSKLNLTTFSQGKKVSFGTPPNLCEKKEFPISASSLLEYITNYGYRHHWVKGADKFEYNEHEVTRLGSEHICVVNGKHLNFVTVTKEVQPGQLVYGEMTTTPPPVDALYQFYVLTPTSKDSCALELQTYWTAKSPFKKALIALVLKRVFKKNTRTALNDLATFVSQNLNKKGH</sequence>
<protein>
    <submittedName>
        <fullName evidence="1">DUF2652 domain-containing protein</fullName>
    </submittedName>
</protein>
<reference evidence="1" key="2">
    <citation type="submission" date="2020-03" db="EMBL/GenBank/DDBJ databases">
        <title>Flavobacteriaceae bacterium strain TP-CH-4, a member of the family Flavobacteriaceae isolated from a deep-sea seamount.</title>
        <authorList>
            <person name="Zhang D.-C."/>
        </authorList>
    </citation>
    <scope>NUCLEOTIDE SEQUENCE</scope>
    <source>
        <strain evidence="1">TP-CH-4</strain>
    </source>
</reference>
<accession>A0A967EBP0</accession>
<evidence type="ECO:0000313" key="2">
    <source>
        <dbReference type="Proteomes" id="UP000707206"/>
    </source>
</evidence>
<dbReference type="InterPro" id="IPR020503">
    <property type="entry name" value="Uncharacterised_Rv2561"/>
</dbReference>
<dbReference type="Gene3D" id="3.30.530.20">
    <property type="match status" value="1"/>
</dbReference>
<dbReference type="EMBL" id="VIKU02000004">
    <property type="protein sequence ID" value="NHF60496.1"/>
    <property type="molecule type" value="Genomic_DNA"/>
</dbReference>
<gene>
    <name evidence="1" type="ORF">FK220_014165</name>
</gene>
<dbReference type="SUPFAM" id="SSF55961">
    <property type="entry name" value="Bet v1-like"/>
    <property type="match status" value="1"/>
</dbReference>
<keyword evidence="2" id="KW-1185">Reference proteome</keyword>
<proteinExistence type="predicted"/>
<dbReference type="Proteomes" id="UP000707206">
    <property type="component" value="Unassembled WGS sequence"/>
</dbReference>
<dbReference type="RefSeq" id="WP_152574997.1">
    <property type="nucleotide sequence ID" value="NZ_VIKU02000004.1"/>
</dbReference>
<dbReference type="Pfam" id="PF10851">
    <property type="entry name" value="DUF2652"/>
    <property type="match status" value="1"/>
</dbReference>
<name>A0A967EBP0_9FLAO</name>
<evidence type="ECO:0000313" key="1">
    <source>
        <dbReference type="EMBL" id="NHF60496.1"/>
    </source>
</evidence>
<dbReference type="InterPro" id="IPR023393">
    <property type="entry name" value="START-like_dom_sf"/>
</dbReference>
<organism evidence="1 2">
    <name type="scientific">Pelagihabitans pacificus</name>
    <dbReference type="NCBI Taxonomy" id="2696054"/>
    <lineage>
        <taxon>Bacteria</taxon>
        <taxon>Pseudomonadati</taxon>
        <taxon>Bacteroidota</taxon>
        <taxon>Flavobacteriia</taxon>
        <taxon>Flavobacteriales</taxon>
        <taxon>Flavobacteriaceae</taxon>
        <taxon>Pelagihabitans</taxon>
    </lineage>
</organism>
<comment type="caution">
    <text evidence="1">The sequence shown here is derived from an EMBL/GenBank/DDBJ whole genome shotgun (WGS) entry which is preliminary data.</text>
</comment>